<reference evidence="3 4" key="1">
    <citation type="submission" date="2019-11" db="EMBL/GenBank/DDBJ databases">
        <authorList>
            <person name="Zheng R.K."/>
            <person name="Sun C.M."/>
        </authorList>
    </citation>
    <scope>NUCLEOTIDE SEQUENCE [LARGE SCALE GENOMIC DNA]</scope>
    <source>
        <strain evidence="3 4">WC007</strain>
    </source>
</reference>
<feature type="domain" description="Putative auto-transporter adhesin head GIN" evidence="2">
    <location>
        <begin position="36"/>
        <end position="217"/>
    </location>
</feature>
<feature type="chain" id="PRO_5026176201" description="Putative auto-transporter adhesin head GIN domain-containing protein" evidence="1">
    <location>
        <begin position="22"/>
        <end position="232"/>
    </location>
</feature>
<feature type="signal peptide" evidence="1">
    <location>
        <begin position="1"/>
        <end position="21"/>
    </location>
</feature>
<gene>
    <name evidence="3" type="ORF">GM418_25125</name>
</gene>
<proteinExistence type="predicted"/>
<keyword evidence="1" id="KW-0732">Signal</keyword>
<dbReference type="PANTHER" id="PTHR39200:SF1">
    <property type="entry name" value="AUTO-TRANSPORTER ADHESIN HEAD GIN DOMAIN-CONTAINING PROTEIN-RELATED"/>
    <property type="match status" value="1"/>
</dbReference>
<protein>
    <recommendedName>
        <fullName evidence="2">Putative auto-transporter adhesin head GIN domain-containing protein</fullName>
    </recommendedName>
</protein>
<dbReference type="KEGG" id="mcos:GM418_25125"/>
<organism evidence="3 4">
    <name type="scientific">Maribellus comscasis</name>
    <dbReference type="NCBI Taxonomy" id="2681766"/>
    <lineage>
        <taxon>Bacteria</taxon>
        <taxon>Pseudomonadati</taxon>
        <taxon>Bacteroidota</taxon>
        <taxon>Bacteroidia</taxon>
        <taxon>Marinilabiliales</taxon>
        <taxon>Prolixibacteraceae</taxon>
        <taxon>Maribellus</taxon>
    </lineage>
</organism>
<evidence type="ECO:0000256" key="1">
    <source>
        <dbReference type="SAM" id="SignalP"/>
    </source>
</evidence>
<dbReference type="RefSeq" id="WP_158870089.1">
    <property type="nucleotide sequence ID" value="NZ_CP046401.1"/>
</dbReference>
<dbReference type="AlphaFoldDB" id="A0A6I6JZS8"/>
<dbReference type="InterPro" id="IPR021255">
    <property type="entry name" value="DUF2807"/>
</dbReference>
<keyword evidence="4" id="KW-1185">Reference proteome</keyword>
<evidence type="ECO:0000313" key="4">
    <source>
        <dbReference type="Proteomes" id="UP000428260"/>
    </source>
</evidence>
<dbReference type="PANTHER" id="PTHR39200">
    <property type="entry name" value="HYPOTHETICAL EXPORTED PROTEIN"/>
    <property type="match status" value="1"/>
</dbReference>
<dbReference type="EMBL" id="CP046401">
    <property type="protein sequence ID" value="QGY46819.1"/>
    <property type="molecule type" value="Genomic_DNA"/>
</dbReference>
<dbReference type="Gene3D" id="2.160.20.120">
    <property type="match status" value="1"/>
</dbReference>
<evidence type="ECO:0000259" key="2">
    <source>
        <dbReference type="Pfam" id="PF10988"/>
    </source>
</evidence>
<accession>A0A6I6JZS8</accession>
<dbReference type="Pfam" id="PF10988">
    <property type="entry name" value="DUF2807"/>
    <property type="match status" value="1"/>
</dbReference>
<sequence length="232" mass="25734">MKLFGLISAFILVVFSNVGYAQNDDNWESRTYELSDFNEIKLEGGYRVFLIQGDENSLLVRASDDDVFDYLKIGNSTESLRLKIDRDHFNFDRINLYITFKELERVDIEGGVKLKTKGYLDLNDFSMHVEGGAKIELDMKAEDVEIIGEGGVLFELSGVAETLDVHVSGAGHIDASELKTKDVTFKVEGVGTGSVYATDNLYAKIEGVGKIKYRGHPEVTKDIEGLGSVTSN</sequence>
<name>A0A6I6JZS8_9BACT</name>
<dbReference type="Proteomes" id="UP000428260">
    <property type="component" value="Chromosome"/>
</dbReference>
<evidence type="ECO:0000313" key="3">
    <source>
        <dbReference type="EMBL" id="QGY46819.1"/>
    </source>
</evidence>